<evidence type="ECO:0000313" key="1">
    <source>
        <dbReference type="EMBL" id="MBX39586.1"/>
    </source>
</evidence>
<organism evidence="1">
    <name type="scientific">Rhizophora mucronata</name>
    <name type="common">Asiatic mangrove</name>
    <dbReference type="NCBI Taxonomy" id="61149"/>
    <lineage>
        <taxon>Eukaryota</taxon>
        <taxon>Viridiplantae</taxon>
        <taxon>Streptophyta</taxon>
        <taxon>Embryophyta</taxon>
        <taxon>Tracheophyta</taxon>
        <taxon>Spermatophyta</taxon>
        <taxon>Magnoliopsida</taxon>
        <taxon>eudicotyledons</taxon>
        <taxon>Gunneridae</taxon>
        <taxon>Pentapetalae</taxon>
        <taxon>rosids</taxon>
        <taxon>fabids</taxon>
        <taxon>Malpighiales</taxon>
        <taxon>Rhizophoraceae</taxon>
        <taxon>Rhizophora</taxon>
    </lineage>
</organism>
<sequence length="11" mass="1327">MFCTLMILQVK</sequence>
<accession>A0A2P2NAT4</accession>
<proteinExistence type="predicted"/>
<dbReference type="EMBL" id="GGEC01059102">
    <property type="protein sequence ID" value="MBX39586.1"/>
    <property type="molecule type" value="Transcribed_RNA"/>
</dbReference>
<name>A0A2P2NAT4_RHIMU</name>
<protein>
    <submittedName>
        <fullName evidence="1">Uncharacterized protein</fullName>
    </submittedName>
</protein>
<reference evidence="1" key="1">
    <citation type="submission" date="2018-02" db="EMBL/GenBank/DDBJ databases">
        <title>Rhizophora mucronata_Transcriptome.</title>
        <authorList>
            <person name="Meera S.P."/>
            <person name="Sreeshan A."/>
            <person name="Augustine A."/>
        </authorList>
    </citation>
    <scope>NUCLEOTIDE SEQUENCE</scope>
    <source>
        <tissue evidence="1">Leaf</tissue>
    </source>
</reference>